<evidence type="ECO:0000313" key="2">
    <source>
        <dbReference type="EMBL" id="RMI13092.1"/>
    </source>
</evidence>
<comment type="caution">
    <text evidence="2">The sequence shown here is derived from an EMBL/GenBank/DDBJ whole genome shotgun (WGS) entry which is preliminary data.</text>
</comment>
<reference evidence="2 3" key="1">
    <citation type="submission" date="2018-10" db="EMBL/GenBank/DDBJ databases">
        <title>Isolation, diversity and antifungal activity of actinobacteria from wheat.</title>
        <authorList>
            <person name="Han C."/>
        </authorList>
    </citation>
    <scope>NUCLEOTIDE SEQUENCE [LARGE SCALE GENOMIC DNA]</scope>
    <source>
        <strain evidence="2 3">NEAU-YY56</strain>
    </source>
</reference>
<keyword evidence="3" id="KW-1185">Reference proteome</keyword>
<protein>
    <submittedName>
        <fullName evidence="2">Uncharacterized protein</fullName>
    </submittedName>
</protein>
<gene>
    <name evidence="2" type="ORF">EBM89_05835</name>
</gene>
<dbReference type="AlphaFoldDB" id="A0A3M2JH06"/>
<dbReference type="Proteomes" id="UP000269289">
    <property type="component" value="Unassembled WGS sequence"/>
</dbReference>
<evidence type="ECO:0000313" key="3">
    <source>
        <dbReference type="Proteomes" id="UP000269289"/>
    </source>
</evidence>
<evidence type="ECO:0000256" key="1">
    <source>
        <dbReference type="SAM" id="MobiDB-lite"/>
    </source>
</evidence>
<proteinExistence type="predicted"/>
<accession>A0A3M2JH06</accession>
<feature type="region of interest" description="Disordered" evidence="1">
    <location>
        <begin position="61"/>
        <end position="85"/>
    </location>
</feature>
<sequence>MDPQRSQRAPRGVRSRGNGGPVARWPGGPVARWPGGPVGRFDRAMVANGRFTPVRAPPASLTCHDAGAPDHGRLALAAGEQESVE</sequence>
<name>A0A3M2JH06_9CELL</name>
<feature type="region of interest" description="Disordered" evidence="1">
    <location>
        <begin position="1"/>
        <end position="36"/>
    </location>
</feature>
<organism evidence="2 3">
    <name type="scientific">Cellulomonas triticagri</name>
    <dbReference type="NCBI Taxonomy" id="2483352"/>
    <lineage>
        <taxon>Bacteria</taxon>
        <taxon>Bacillati</taxon>
        <taxon>Actinomycetota</taxon>
        <taxon>Actinomycetes</taxon>
        <taxon>Micrococcales</taxon>
        <taxon>Cellulomonadaceae</taxon>
        <taxon>Cellulomonas</taxon>
    </lineage>
</organism>
<dbReference type="EMBL" id="RFFI01000022">
    <property type="protein sequence ID" value="RMI13092.1"/>
    <property type="molecule type" value="Genomic_DNA"/>
</dbReference>